<evidence type="ECO:0000313" key="2">
    <source>
        <dbReference type="EMBL" id="CAD6187402.1"/>
    </source>
</evidence>
<reference evidence="2" key="1">
    <citation type="submission" date="2020-10" db="EMBL/GenBank/DDBJ databases">
        <authorList>
            <person name="Kikuchi T."/>
        </authorList>
    </citation>
    <scope>NUCLEOTIDE SEQUENCE</scope>
    <source>
        <strain evidence="2">NKZ352</strain>
    </source>
</reference>
<dbReference type="Proteomes" id="UP000835052">
    <property type="component" value="Unassembled WGS sequence"/>
</dbReference>
<proteinExistence type="predicted"/>
<protein>
    <submittedName>
        <fullName evidence="2">Uncharacterized protein</fullName>
    </submittedName>
</protein>
<comment type="caution">
    <text evidence="2">The sequence shown here is derived from an EMBL/GenBank/DDBJ whole genome shotgun (WGS) entry which is preliminary data.</text>
</comment>
<evidence type="ECO:0000256" key="1">
    <source>
        <dbReference type="SAM" id="Phobius"/>
    </source>
</evidence>
<keyword evidence="1" id="KW-0472">Membrane</keyword>
<dbReference type="EMBL" id="CAJGYM010000006">
    <property type="protein sequence ID" value="CAD6187402.1"/>
    <property type="molecule type" value="Genomic_DNA"/>
</dbReference>
<dbReference type="AlphaFoldDB" id="A0A8S1GWW3"/>
<evidence type="ECO:0000313" key="3">
    <source>
        <dbReference type="Proteomes" id="UP000835052"/>
    </source>
</evidence>
<dbReference type="OrthoDB" id="5847948at2759"/>
<feature type="transmembrane region" description="Helical" evidence="1">
    <location>
        <begin position="62"/>
        <end position="92"/>
    </location>
</feature>
<name>A0A8S1GWW3_9PELO</name>
<gene>
    <name evidence="2" type="ORF">CAUJ_LOCUS3321</name>
</gene>
<keyword evidence="1" id="KW-1133">Transmembrane helix</keyword>
<organism evidence="2 3">
    <name type="scientific">Caenorhabditis auriculariae</name>
    <dbReference type="NCBI Taxonomy" id="2777116"/>
    <lineage>
        <taxon>Eukaryota</taxon>
        <taxon>Metazoa</taxon>
        <taxon>Ecdysozoa</taxon>
        <taxon>Nematoda</taxon>
        <taxon>Chromadorea</taxon>
        <taxon>Rhabditida</taxon>
        <taxon>Rhabditina</taxon>
        <taxon>Rhabditomorpha</taxon>
        <taxon>Rhabditoidea</taxon>
        <taxon>Rhabditidae</taxon>
        <taxon>Peloderinae</taxon>
        <taxon>Caenorhabditis</taxon>
    </lineage>
</organism>
<keyword evidence="1" id="KW-0812">Transmembrane</keyword>
<keyword evidence="3" id="KW-1185">Reference proteome</keyword>
<accession>A0A8S1GWW3</accession>
<sequence length="176" mass="19943">MGENDPRSATIAQHQTYFCVLVVETLAIVPCLVIASVSFAKYDAEEYQEAHKEISQVIRHQFLFPLVAVQSVWVASDVLAVISVFCTVPYLLSATSCRLPRRPDYCNFTTRPYSGRSYPFYRVEIFFDISGCRSIYLHLMRTVLHKQKEGGAKYCGETNCAGPRAGQHFFQSAFHN</sequence>
<feature type="transmembrane region" description="Helical" evidence="1">
    <location>
        <begin position="17"/>
        <end position="42"/>
    </location>
</feature>